<sequence length="245" mass="26162">MSTINTAATKARAYSPSWRLASVIVLRSLVHALIRNKWGGRENVPGSGGVILAVNHLSYLDFAPDGVFFHSCGRYPVFMIKASAFEVKGIGGFLRKAGQVPVYRGSSDAALALSEAEERLAEGAAVVFYPEGTTTLDRDWWPMAARTGVARLALATGVPVIPVAHWGTQDIVPFGGKVPRLFPRKTVHVVAGCPVDLSRWAGQQDSAKALRAATDAIMAQLTELVGQLRGETPPSVPHDPRNPAG</sequence>
<dbReference type="GO" id="GO:0006654">
    <property type="term" value="P:phosphatidic acid biosynthetic process"/>
    <property type="evidence" value="ECO:0007669"/>
    <property type="project" value="TreeGrafter"/>
</dbReference>
<dbReference type="GO" id="GO:0003841">
    <property type="term" value="F:1-acylglycerol-3-phosphate O-acyltransferase activity"/>
    <property type="evidence" value="ECO:0007669"/>
    <property type="project" value="TreeGrafter"/>
</dbReference>
<evidence type="ECO:0000259" key="3">
    <source>
        <dbReference type="SMART" id="SM00563"/>
    </source>
</evidence>
<keyword evidence="1 4" id="KW-0808">Transferase</keyword>
<dbReference type="OrthoDB" id="9806008at2"/>
<evidence type="ECO:0000256" key="2">
    <source>
        <dbReference type="ARBA" id="ARBA00023315"/>
    </source>
</evidence>
<comment type="caution">
    <text evidence="4">The sequence shown here is derived from an EMBL/GenBank/DDBJ whole genome shotgun (WGS) entry which is preliminary data.</text>
</comment>
<dbReference type="GO" id="GO:0005886">
    <property type="term" value="C:plasma membrane"/>
    <property type="evidence" value="ECO:0007669"/>
    <property type="project" value="TreeGrafter"/>
</dbReference>
<feature type="domain" description="Phospholipid/glycerol acyltransferase" evidence="3">
    <location>
        <begin position="50"/>
        <end position="168"/>
    </location>
</feature>
<dbReference type="CDD" id="cd07989">
    <property type="entry name" value="LPLAT_AGPAT-like"/>
    <property type="match status" value="1"/>
</dbReference>
<dbReference type="SUPFAM" id="SSF69593">
    <property type="entry name" value="Glycerol-3-phosphate (1)-acyltransferase"/>
    <property type="match status" value="1"/>
</dbReference>
<accession>A0A6P2C0A5</accession>
<evidence type="ECO:0000313" key="4">
    <source>
        <dbReference type="EMBL" id="TVZ03861.1"/>
    </source>
</evidence>
<dbReference type="PANTHER" id="PTHR10434:SF55">
    <property type="entry name" value="POSSIBLE ACYLTRANSFERASE"/>
    <property type="match status" value="1"/>
</dbReference>
<keyword evidence="5" id="KW-1185">Reference proteome</keyword>
<evidence type="ECO:0000256" key="1">
    <source>
        <dbReference type="ARBA" id="ARBA00022679"/>
    </source>
</evidence>
<organism evidence="4 5">
    <name type="scientific">Trebonia kvetii</name>
    <dbReference type="NCBI Taxonomy" id="2480626"/>
    <lineage>
        <taxon>Bacteria</taxon>
        <taxon>Bacillati</taxon>
        <taxon>Actinomycetota</taxon>
        <taxon>Actinomycetes</taxon>
        <taxon>Streptosporangiales</taxon>
        <taxon>Treboniaceae</taxon>
        <taxon>Trebonia</taxon>
    </lineage>
</organism>
<dbReference type="InterPro" id="IPR002123">
    <property type="entry name" value="Plipid/glycerol_acylTrfase"/>
</dbReference>
<keyword evidence="2 4" id="KW-0012">Acyltransferase</keyword>
<dbReference type="SMART" id="SM00563">
    <property type="entry name" value="PlsC"/>
    <property type="match status" value="1"/>
</dbReference>
<evidence type="ECO:0000313" key="5">
    <source>
        <dbReference type="Proteomes" id="UP000460272"/>
    </source>
</evidence>
<dbReference type="Pfam" id="PF01553">
    <property type="entry name" value="Acyltransferase"/>
    <property type="match status" value="1"/>
</dbReference>
<dbReference type="PANTHER" id="PTHR10434">
    <property type="entry name" value="1-ACYL-SN-GLYCEROL-3-PHOSPHATE ACYLTRANSFERASE"/>
    <property type="match status" value="1"/>
</dbReference>
<dbReference type="Proteomes" id="UP000460272">
    <property type="component" value="Unassembled WGS sequence"/>
</dbReference>
<protein>
    <submittedName>
        <fullName evidence="4">1-acyl-sn-glycerol-3-phosphate acyltransferase</fullName>
    </submittedName>
</protein>
<dbReference type="RefSeq" id="WP_145853732.1">
    <property type="nucleotide sequence ID" value="NZ_RPFW01000003.1"/>
</dbReference>
<dbReference type="AlphaFoldDB" id="A0A6P2C0A5"/>
<proteinExistence type="predicted"/>
<name>A0A6P2C0A5_9ACTN</name>
<gene>
    <name evidence="4" type="ORF">EAS64_15545</name>
</gene>
<reference evidence="4 5" key="1">
    <citation type="submission" date="2018-11" db="EMBL/GenBank/DDBJ databases">
        <title>Trebonia kvetii gen.nov., sp.nov., a novel acidophilic actinobacterium, and proposal of the new actinobacterial family Treboniaceae fam. nov.</title>
        <authorList>
            <person name="Rapoport D."/>
            <person name="Sagova-Mareckova M."/>
            <person name="Sedlacek I."/>
            <person name="Provaznik J."/>
            <person name="Kralova S."/>
            <person name="Pavlinic D."/>
            <person name="Benes V."/>
            <person name="Kopecky J."/>
        </authorList>
    </citation>
    <scope>NUCLEOTIDE SEQUENCE [LARGE SCALE GENOMIC DNA]</scope>
    <source>
        <strain evidence="4 5">15Tr583</strain>
    </source>
</reference>
<dbReference type="EMBL" id="RPFW01000003">
    <property type="protein sequence ID" value="TVZ03861.1"/>
    <property type="molecule type" value="Genomic_DNA"/>
</dbReference>